<evidence type="ECO:0000313" key="2">
    <source>
        <dbReference type="Proteomes" id="UP000038045"/>
    </source>
</evidence>
<keyword evidence="2" id="KW-1185">Reference proteome</keyword>
<name>A0A0N5A7F1_PARTI</name>
<sequence length="327" mass="38399">MSISSFPRGVLKKIFQYVDWKTLKNVRLVSRLFNDIVESYEEEMQKPELYNLSIDWSTRNDGSHSLLMDVGFDGNINLDDSLFINVNEDDRQYAELDFILNKMNFNDIDVLEINTDGDTRVFDILRRSFENKIVKVNSLDISVHKYPNFENFIAFLRTLTGVKFFALHHLCFEGTEIPTNFFLPPLESIIDITIMECPCTNFMNEVSLKYLFENNHYLESLIAFTFRKNIEKIIIDLIIEHMNFIENGECINNDFEVTFARERRDKKIEDIYLEHFHGTGYQLIDVKNLPNISNYTVTKECSFCSKPKVIVVKLEYVDKDLSIFCNV</sequence>
<dbReference type="WBParaSite" id="PTRK_0001793200.1">
    <property type="protein sequence ID" value="PTRK_0001793200.1"/>
    <property type="gene ID" value="PTRK_0001793200"/>
</dbReference>
<dbReference type="Proteomes" id="UP000038045">
    <property type="component" value="Unplaced"/>
</dbReference>
<proteinExistence type="predicted"/>
<organism evidence="2 3">
    <name type="scientific">Parastrongyloides trichosuri</name>
    <name type="common">Possum-specific nematode worm</name>
    <dbReference type="NCBI Taxonomy" id="131310"/>
    <lineage>
        <taxon>Eukaryota</taxon>
        <taxon>Metazoa</taxon>
        <taxon>Ecdysozoa</taxon>
        <taxon>Nematoda</taxon>
        <taxon>Chromadorea</taxon>
        <taxon>Rhabditida</taxon>
        <taxon>Tylenchina</taxon>
        <taxon>Panagrolaimomorpha</taxon>
        <taxon>Strongyloidoidea</taxon>
        <taxon>Strongyloididae</taxon>
        <taxon>Parastrongyloides</taxon>
    </lineage>
</organism>
<dbReference type="InterPro" id="IPR036047">
    <property type="entry name" value="F-box-like_dom_sf"/>
</dbReference>
<dbReference type="Pfam" id="PF00646">
    <property type="entry name" value="F-box"/>
    <property type="match status" value="1"/>
</dbReference>
<dbReference type="CDD" id="cd09917">
    <property type="entry name" value="F-box_SF"/>
    <property type="match status" value="1"/>
</dbReference>
<reference evidence="3" key="1">
    <citation type="submission" date="2017-02" db="UniProtKB">
        <authorList>
            <consortium name="WormBaseParasite"/>
        </authorList>
    </citation>
    <scope>IDENTIFICATION</scope>
</reference>
<dbReference type="PROSITE" id="PS50181">
    <property type="entry name" value="FBOX"/>
    <property type="match status" value="1"/>
</dbReference>
<evidence type="ECO:0000313" key="3">
    <source>
        <dbReference type="WBParaSite" id="PTRK_0001793200.1"/>
    </source>
</evidence>
<dbReference type="InterPro" id="IPR001810">
    <property type="entry name" value="F-box_dom"/>
</dbReference>
<feature type="domain" description="F-box" evidence="1">
    <location>
        <begin position="1"/>
        <end position="47"/>
    </location>
</feature>
<evidence type="ECO:0000259" key="1">
    <source>
        <dbReference type="PROSITE" id="PS50181"/>
    </source>
</evidence>
<dbReference type="SUPFAM" id="SSF81383">
    <property type="entry name" value="F-box domain"/>
    <property type="match status" value="1"/>
</dbReference>
<accession>A0A0N5A7F1</accession>
<protein>
    <submittedName>
        <fullName evidence="3">F-box domain-containing protein</fullName>
    </submittedName>
</protein>
<dbReference type="AlphaFoldDB" id="A0A0N5A7F1"/>